<dbReference type="AlphaFoldDB" id="A0A915L3K5"/>
<accession>A0A915L3K5</accession>
<name>A0A915L3K5_ROMCU</name>
<reference evidence="2" key="1">
    <citation type="submission" date="2022-11" db="UniProtKB">
        <authorList>
            <consortium name="WormBaseParasite"/>
        </authorList>
    </citation>
    <scope>IDENTIFICATION</scope>
</reference>
<sequence length="182" mass="20115">MTIFRRSKVVVNAVPIHRGLLSAAFSIIVGHVKDSDALRVNLWIGSTFFAISTEPSPPETFFEDALRVTGGGGIGGLLKDLRLSDATVGDKGVWATTRTTLRDRLRLTRDPTCRAFRIFFAAPFGDVFSVRPVRPQPTNDGRKDDLFGISLIIPDYPLAKKTFRWAATQSIHSVASVHYPFL</sequence>
<protein>
    <submittedName>
        <fullName evidence="2">Uncharacterized protein</fullName>
    </submittedName>
</protein>
<keyword evidence="1" id="KW-1185">Reference proteome</keyword>
<organism evidence="1 2">
    <name type="scientific">Romanomermis culicivorax</name>
    <name type="common">Nematode worm</name>
    <dbReference type="NCBI Taxonomy" id="13658"/>
    <lineage>
        <taxon>Eukaryota</taxon>
        <taxon>Metazoa</taxon>
        <taxon>Ecdysozoa</taxon>
        <taxon>Nematoda</taxon>
        <taxon>Enoplea</taxon>
        <taxon>Dorylaimia</taxon>
        <taxon>Mermithida</taxon>
        <taxon>Mermithoidea</taxon>
        <taxon>Mermithidae</taxon>
        <taxon>Romanomermis</taxon>
    </lineage>
</organism>
<evidence type="ECO:0000313" key="2">
    <source>
        <dbReference type="WBParaSite" id="nRc.2.0.1.t45077-RA"/>
    </source>
</evidence>
<dbReference type="Proteomes" id="UP000887565">
    <property type="component" value="Unplaced"/>
</dbReference>
<evidence type="ECO:0000313" key="1">
    <source>
        <dbReference type="Proteomes" id="UP000887565"/>
    </source>
</evidence>
<proteinExistence type="predicted"/>
<dbReference type="WBParaSite" id="nRc.2.0.1.t45077-RA">
    <property type="protein sequence ID" value="nRc.2.0.1.t45077-RA"/>
    <property type="gene ID" value="nRc.2.0.1.g45077"/>
</dbReference>